<comment type="caution">
    <text evidence="3">The sequence shown here is derived from an EMBL/GenBank/DDBJ whole genome shotgun (WGS) entry which is preliminary data.</text>
</comment>
<evidence type="ECO:0000259" key="2">
    <source>
        <dbReference type="Pfam" id="PF20066"/>
    </source>
</evidence>
<gene>
    <name evidence="3" type="ORF">MWN34_11895</name>
</gene>
<dbReference type="RefSeq" id="WP_247029480.1">
    <property type="nucleotide sequence ID" value="NZ_JALKCH010000007.1"/>
</dbReference>
<organism evidence="3 4">
    <name type="scientific">Ancylobacter crimeensis</name>
    <dbReference type="NCBI Taxonomy" id="2579147"/>
    <lineage>
        <taxon>Bacteria</taxon>
        <taxon>Pseudomonadati</taxon>
        <taxon>Pseudomonadota</taxon>
        <taxon>Alphaproteobacteria</taxon>
        <taxon>Hyphomicrobiales</taxon>
        <taxon>Xanthobacteraceae</taxon>
        <taxon>Ancylobacter</taxon>
    </lineage>
</organism>
<reference evidence="3 4" key="1">
    <citation type="submission" date="2022-04" db="EMBL/GenBank/DDBJ databases">
        <authorList>
            <person name="Grouzdev D.S."/>
            <person name="Pantiukh K.S."/>
            <person name="Krutkina M.S."/>
        </authorList>
    </citation>
    <scope>NUCLEOTIDE SEQUENCE [LARGE SCALE GENOMIC DNA]</scope>
    <source>
        <strain evidence="3 4">6x-1</strain>
    </source>
</reference>
<sequence>MPPPLNTHVASRDDAKALAAVLRGTLAERGIAIAHGQALDLVARQFGCRDWNHLAALVPEQVPPGAPRFLRTCPVLRIFDEAKARAFYLDFLGFRLDWEHRFAPDAPLYAQVSRAGLLLHLSAHHGDATPGATVFVGMEQIALFHAELTAKDNPQMRPGLDRLDWGIQMEVTDPFANRIRFCEQRHGG</sequence>
<proteinExistence type="predicted"/>
<keyword evidence="1" id="KW-0046">Antibiotic resistance</keyword>
<name>A0ABT0DCL7_9HYPH</name>
<dbReference type="EMBL" id="JALKCH010000007">
    <property type="protein sequence ID" value="MCK0197614.1"/>
    <property type="molecule type" value="Genomic_DNA"/>
</dbReference>
<evidence type="ECO:0000313" key="4">
    <source>
        <dbReference type="Proteomes" id="UP001203284"/>
    </source>
</evidence>
<protein>
    <submittedName>
        <fullName evidence="3">Glyoxalase superfamily protein</fullName>
    </submittedName>
</protein>
<dbReference type="Proteomes" id="UP001203284">
    <property type="component" value="Unassembled WGS sequence"/>
</dbReference>
<dbReference type="InterPro" id="IPR000335">
    <property type="entry name" value="Bleomycin-R"/>
</dbReference>
<dbReference type="InterPro" id="IPR029068">
    <property type="entry name" value="Glyas_Bleomycin-R_OHBP_Dase"/>
</dbReference>
<evidence type="ECO:0000256" key="1">
    <source>
        <dbReference type="ARBA" id="ARBA00023251"/>
    </source>
</evidence>
<accession>A0ABT0DCL7</accession>
<dbReference type="Pfam" id="PF19581">
    <property type="entry name" value="Glyoxalase_7"/>
    <property type="match status" value="1"/>
</dbReference>
<dbReference type="SUPFAM" id="SSF54593">
    <property type="entry name" value="Glyoxalase/Bleomycin resistance protein/Dihydroxybiphenyl dioxygenase"/>
    <property type="match status" value="1"/>
</dbReference>
<evidence type="ECO:0000313" key="3">
    <source>
        <dbReference type="EMBL" id="MCK0197614.1"/>
    </source>
</evidence>
<feature type="domain" description="Glyoxalase-related protein" evidence="2">
    <location>
        <begin position="7"/>
        <end position="61"/>
    </location>
</feature>
<dbReference type="Pfam" id="PF20066">
    <property type="entry name" value="Glyoxalase_8"/>
    <property type="match status" value="1"/>
</dbReference>
<keyword evidence="4" id="KW-1185">Reference proteome</keyword>
<dbReference type="Gene3D" id="3.10.180.10">
    <property type="entry name" value="2,3-Dihydroxybiphenyl 1,2-Dioxygenase, domain 1"/>
    <property type="match status" value="1"/>
</dbReference>
<dbReference type="InterPro" id="IPR045517">
    <property type="entry name" value="Glyoxalase_8"/>
</dbReference>